<feature type="compositionally biased region" description="Pro residues" evidence="8">
    <location>
        <begin position="1"/>
        <end position="17"/>
    </location>
</feature>
<evidence type="ECO:0000313" key="11">
    <source>
        <dbReference type="EMBL" id="VEN60632.1"/>
    </source>
</evidence>
<keyword evidence="5" id="KW-0479">Metal-binding</keyword>
<dbReference type="SMART" id="SM00714">
    <property type="entry name" value="LITAF"/>
    <property type="match status" value="1"/>
</dbReference>
<sequence length="127" mass="13484">MPKYQDPPPYGPPPAAPPSYAQAVGGVPPSSPYVPNHSLPTKGPTEIVTTLVPVGPNPTHMICPYCQAEIDTTTKSKPGLIAYISGAVLCLIGCFWGCCLIPCCMEKCMDVEHTCPNCGTNMGTYKR</sequence>
<dbReference type="GO" id="GO:0031902">
    <property type="term" value="C:late endosome membrane"/>
    <property type="evidence" value="ECO:0007669"/>
    <property type="project" value="UniProtKB-SubCell"/>
</dbReference>
<dbReference type="InterPro" id="IPR037519">
    <property type="entry name" value="LITAF_fam"/>
</dbReference>
<evidence type="ECO:0000256" key="7">
    <source>
        <dbReference type="ARBA" id="ARBA00023136"/>
    </source>
</evidence>
<accession>A0A653DM95</accession>
<dbReference type="InterPro" id="IPR006629">
    <property type="entry name" value="LITAF"/>
</dbReference>
<name>A0A653DM95_CALMS</name>
<protein>
    <recommendedName>
        <fullName evidence="10">LITAF domain-containing protein</fullName>
    </recommendedName>
</protein>
<evidence type="ECO:0000256" key="6">
    <source>
        <dbReference type="ARBA" id="ARBA00022833"/>
    </source>
</evidence>
<dbReference type="GO" id="GO:0008270">
    <property type="term" value="F:zinc ion binding"/>
    <property type="evidence" value="ECO:0007669"/>
    <property type="project" value="TreeGrafter"/>
</dbReference>
<keyword evidence="7 9" id="KW-0472">Membrane</keyword>
<evidence type="ECO:0000256" key="3">
    <source>
        <dbReference type="ARBA" id="ARBA00004630"/>
    </source>
</evidence>
<evidence type="ECO:0000313" key="12">
    <source>
        <dbReference type="Proteomes" id="UP000410492"/>
    </source>
</evidence>
<dbReference type="PANTHER" id="PTHR23292">
    <property type="entry name" value="LIPOPOLYSACCHARIDE-INDUCED TUMOR NECROSIS FACTOR-ALPHA FACTOR"/>
    <property type="match status" value="1"/>
</dbReference>
<evidence type="ECO:0000259" key="10">
    <source>
        <dbReference type="PROSITE" id="PS51837"/>
    </source>
</evidence>
<reference evidence="11 12" key="1">
    <citation type="submission" date="2019-01" db="EMBL/GenBank/DDBJ databases">
        <authorList>
            <person name="Sayadi A."/>
        </authorList>
    </citation>
    <scope>NUCLEOTIDE SEQUENCE [LARGE SCALE GENOMIC DNA]</scope>
</reference>
<dbReference type="AlphaFoldDB" id="A0A653DM95"/>
<organism evidence="11 12">
    <name type="scientific">Callosobruchus maculatus</name>
    <name type="common">Southern cowpea weevil</name>
    <name type="synonym">Pulse bruchid</name>
    <dbReference type="NCBI Taxonomy" id="64391"/>
    <lineage>
        <taxon>Eukaryota</taxon>
        <taxon>Metazoa</taxon>
        <taxon>Ecdysozoa</taxon>
        <taxon>Arthropoda</taxon>
        <taxon>Hexapoda</taxon>
        <taxon>Insecta</taxon>
        <taxon>Pterygota</taxon>
        <taxon>Neoptera</taxon>
        <taxon>Endopterygota</taxon>
        <taxon>Coleoptera</taxon>
        <taxon>Polyphaga</taxon>
        <taxon>Cucujiformia</taxon>
        <taxon>Chrysomeloidea</taxon>
        <taxon>Chrysomelidae</taxon>
        <taxon>Bruchinae</taxon>
        <taxon>Bruchini</taxon>
        <taxon>Callosobruchus</taxon>
    </lineage>
</organism>
<gene>
    <name evidence="11" type="ORF">CALMAC_LOCUS18263</name>
</gene>
<evidence type="ECO:0000256" key="2">
    <source>
        <dbReference type="ARBA" id="ARBA00004481"/>
    </source>
</evidence>
<dbReference type="EMBL" id="CAACVG010012667">
    <property type="protein sequence ID" value="VEN60632.1"/>
    <property type="molecule type" value="Genomic_DNA"/>
</dbReference>
<keyword evidence="6" id="KW-0862">Zinc</keyword>
<evidence type="ECO:0000256" key="5">
    <source>
        <dbReference type="ARBA" id="ARBA00022723"/>
    </source>
</evidence>
<dbReference type="Pfam" id="PF10601">
    <property type="entry name" value="zf-LITAF-like"/>
    <property type="match status" value="1"/>
</dbReference>
<proteinExistence type="inferred from homology"/>
<dbReference type="PANTHER" id="PTHR23292:SF6">
    <property type="entry name" value="FI16602P1-RELATED"/>
    <property type="match status" value="1"/>
</dbReference>
<keyword evidence="12" id="KW-1185">Reference proteome</keyword>
<dbReference type="GO" id="GO:0005765">
    <property type="term" value="C:lysosomal membrane"/>
    <property type="evidence" value="ECO:0007669"/>
    <property type="project" value="UniProtKB-SubCell"/>
</dbReference>
<evidence type="ECO:0000256" key="9">
    <source>
        <dbReference type="SAM" id="Phobius"/>
    </source>
</evidence>
<keyword evidence="9" id="KW-1133">Transmembrane helix</keyword>
<comment type="subcellular location">
    <subcellularLocation>
        <location evidence="2">Endosome membrane</location>
        <topology evidence="2">Peripheral membrane protein</topology>
    </subcellularLocation>
    <subcellularLocation>
        <location evidence="1">Late endosome membrane</location>
    </subcellularLocation>
    <subcellularLocation>
        <location evidence="3">Lysosome membrane</location>
        <topology evidence="3">Peripheral membrane protein</topology>
        <orientation evidence="3">Cytoplasmic side</orientation>
    </subcellularLocation>
</comment>
<keyword evidence="9" id="KW-0812">Transmembrane</keyword>
<feature type="domain" description="LITAF" evidence="10">
    <location>
        <begin position="43"/>
        <end position="127"/>
    </location>
</feature>
<dbReference type="PROSITE" id="PS51837">
    <property type="entry name" value="LITAF"/>
    <property type="match status" value="1"/>
</dbReference>
<feature type="region of interest" description="Disordered" evidence="8">
    <location>
        <begin position="1"/>
        <end position="43"/>
    </location>
</feature>
<dbReference type="Proteomes" id="UP000410492">
    <property type="component" value="Unassembled WGS sequence"/>
</dbReference>
<dbReference type="OrthoDB" id="4713066at2759"/>
<evidence type="ECO:0000256" key="8">
    <source>
        <dbReference type="SAM" id="MobiDB-lite"/>
    </source>
</evidence>
<feature type="compositionally biased region" description="Low complexity" evidence="8">
    <location>
        <begin position="18"/>
        <end position="28"/>
    </location>
</feature>
<evidence type="ECO:0000256" key="1">
    <source>
        <dbReference type="ARBA" id="ARBA00004414"/>
    </source>
</evidence>
<feature type="transmembrane region" description="Helical" evidence="9">
    <location>
        <begin position="80"/>
        <end position="101"/>
    </location>
</feature>
<evidence type="ECO:0000256" key="4">
    <source>
        <dbReference type="ARBA" id="ARBA00005975"/>
    </source>
</evidence>
<comment type="similarity">
    <text evidence="4">Belongs to the CDIP1/LITAF family.</text>
</comment>